<dbReference type="EMBL" id="MT142009">
    <property type="protein sequence ID" value="QJA73198.1"/>
    <property type="molecule type" value="Genomic_DNA"/>
</dbReference>
<accession>A0A6M3JV00</accession>
<organism evidence="1">
    <name type="scientific">viral metagenome</name>
    <dbReference type="NCBI Taxonomy" id="1070528"/>
    <lineage>
        <taxon>unclassified sequences</taxon>
        <taxon>metagenomes</taxon>
        <taxon>organismal metagenomes</taxon>
    </lineage>
</organism>
<gene>
    <name evidence="1" type="ORF">MM415A02434_0006</name>
</gene>
<sequence>MAETYGNATLEDIRDKLISTLNGMVTAMATGYDPTVSYVYDHHNVGYMQFNAVSVGLENAEPDNVAFGSAGVTVQYRCQFTVRVHTAYQGALVDEVKNSRLINSVVNYLSEYKNQAGGYWIQDIDEVTANEEFAESYTVGGQCTVLATKPVTHTQG</sequence>
<protein>
    <recommendedName>
        <fullName evidence="2">Tail protein</fullName>
    </recommendedName>
</protein>
<dbReference type="AlphaFoldDB" id="A0A6M3JV00"/>
<evidence type="ECO:0000313" key="1">
    <source>
        <dbReference type="EMBL" id="QJA73198.1"/>
    </source>
</evidence>
<evidence type="ECO:0008006" key="2">
    <source>
        <dbReference type="Google" id="ProtNLM"/>
    </source>
</evidence>
<name>A0A6M3JV00_9ZZZZ</name>
<proteinExistence type="predicted"/>
<reference evidence="1" key="1">
    <citation type="submission" date="2020-03" db="EMBL/GenBank/DDBJ databases">
        <title>The deep terrestrial virosphere.</title>
        <authorList>
            <person name="Holmfeldt K."/>
            <person name="Nilsson E."/>
            <person name="Simone D."/>
            <person name="Lopez-Fernandez M."/>
            <person name="Wu X."/>
            <person name="de Brujin I."/>
            <person name="Lundin D."/>
            <person name="Andersson A."/>
            <person name="Bertilsson S."/>
            <person name="Dopson M."/>
        </authorList>
    </citation>
    <scope>NUCLEOTIDE SEQUENCE</scope>
    <source>
        <strain evidence="1">MM415A02434</strain>
    </source>
</reference>